<proteinExistence type="predicted"/>
<sequence>MKKKIKRTLFVLVVAVFCGYAGNFIYKRIRFERVYAERKQINDSYLKIPESLMPLQKYVSHHFDSLHLHYGEEKYFQEKGIFREPIAKGPYHYLALPLYQMNDYTSDSVVIRSANTILDAGFYTAICDKDTLSGNLRISFKKLYLSYKKIPTYHQIFYDKEYQPSKNYSRFEEAQFWYFLAYDDQEADYHNFLDFTPEWVLPFQEAYAFFKRNPNKRSK</sequence>
<gene>
    <name evidence="1" type="ORF">AAG747_25590</name>
</gene>
<evidence type="ECO:0000313" key="1">
    <source>
        <dbReference type="EMBL" id="MEN7551316.1"/>
    </source>
</evidence>
<organism evidence="1 2">
    <name type="scientific">Rapidithrix thailandica</name>
    <dbReference type="NCBI Taxonomy" id="413964"/>
    <lineage>
        <taxon>Bacteria</taxon>
        <taxon>Pseudomonadati</taxon>
        <taxon>Bacteroidota</taxon>
        <taxon>Cytophagia</taxon>
        <taxon>Cytophagales</taxon>
        <taxon>Flammeovirgaceae</taxon>
        <taxon>Rapidithrix</taxon>
    </lineage>
</organism>
<keyword evidence="2" id="KW-1185">Reference proteome</keyword>
<name>A0AAW9SKP8_9BACT</name>
<evidence type="ECO:0000313" key="2">
    <source>
        <dbReference type="Proteomes" id="UP001403385"/>
    </source>
</evidence>
<dbReference type="AlphaFoldDB" id="A0AAW9SKP8"/>
<dbReference type="RefSeq" id="WP_346824095.1">
    <property type="nucleotide sequence ID" value="NZ_JBDKWZ010000021.1"/>
</dbReference>
<comment type="caution">
    <text evidence="1">The sequence shown here is derived from an EMBL/GenBank/DDBJ whole genome shotgun (WGS) entry which is preliminary data.</text>
</comment>
<accession>A0AAW9SKP8</accession>
<protein>
    <submittedName>
        <fullName evidence="1">Uncharacterized protein</fullName>
    </submittedName>
</protein>
<dbReference type="Proteomes" id="UP001403385">
    <property type="component" value="Unassembled WGS sequence"/>
</dbReference>
<dbReference type="EMBL" id="JBDKWZ010000021">
    <property type="protein sequence ID" value="MEN7551316.1"/>
    <property type="molecule type" value="Genomic_DNA"/>
</dbReference>
<reference evidence="1 2" key="1">
    <citation type="submission" date="2024-04" db="EMBL/GenBank/DDBJ databases">
        <title>Novel genus in family Flammeovirgaceae.</title>
        <authorList>
            <person name="Nguyen T.H."/>
            <person name="Vuong T.Q."/>
            <person name="Le H."/>
            <person name="Kim S.-G."/>
        </authorList>
    </citation>
    <scope>NUCLEOTIDE SEQUENCE [LARGE SCALE GENOMIC DNA]</scope>
    <source>
        <strain evidence="1 2">JCM 23209</strain>
    </source>
</reference>